<keyword evidence="2" id="KW-0677">Repeat</keyword>
<evidence type="ECO:0000256" key="1">
    <source>
        <dbReference type="ARBA" id="ARBA00022574"/>
    </source>
</evidence>
<comment type="caution">
    <text evidence="5">The sequence shown here is derived from an EMBL/GenBank/DDBJ whole genome shotgun (WGS) entry which is preliminary data.</text>
</comment>
<evidence type="ECO:0000256" key="4">
    <source>
        <dbReference type="SAM" id="MobiDB-lite"/>
    </source>
</evidence>
<protein>
    <submittedName>
        <fullName evidence="5">Uncharacterized protein</fullName>
    </submittedName>
</protein>
<dbReference type="OrthoDB" id="10251741at2759"/>
<feature type="compositionally biased region" description="Basic and acidic residues" evidence="4">
    <location>
        <begin position="80"/>
        <end position="89"/>
    </location>
</feature>
<evidence type="ECO:0000313" key="6">
    <source>
        <dbReference type="Proteomes" id="UP000327013"/>
    </source>
</evidence>
<gene>
    <name evidence="5" type="ORF">FH972_025591</name>
</gene>
<sequence>MAGRSRTESLLILACGGCCNVHHQVTFATLENILNTSEITEKPAQYLWYVSQQSIPGANRHHHRQALPTGLQATLESKRFSKNEHEKSRFTAQPSTQPHSTMSKQYLTAHTLDDLHPADIFSLATTQTSILSASGSSSIRCNSTRTSTFPLTQTLENAHPLGCHHITTALCGTHAVSIGFGGDIKIWANETLLAADPAAGAPDADAVWAEEQGAPLQDIEQAGEVWAIALSADARYLAATAHDGRVSVWDLANPAARAKIATWATKGSFGQSVDISAAAQPGAELVSSGHASGAVRASVLYGAWSGSRVEGRECKAEWRVSLLVVLAAALGFTERRLVAEGNDDRKRRFNRRSRNIVDYASVSMLAP</sequence>
<keyword evidence="6" id="KW-1185">Reference proteome</keyword>
<dbReference type="PROSITE" id="PS50082">
    <property type="entry name" value="WD_REPEATS_2"/>
    <property type="match status" value="1"/>
</dbReference>
<dbReference type="InterPro" id="IPR036322">
    <property type="entry name" value="WD40_repeat_dom_sf"/>
</dbReference>
<organism evidence="5 6">
    <name type="scientific">Carpinus fangiana</name>
    <dbReference type="NCBI Taxonomy" id="176857"/>
    <lineage>
        <taxon>Eukaryota</taxon>
        <taxon>Viridiplantae</taxon>
        <taxon>Streptophyta</taxon>
        <taxon>Embryophyta</taxon>
        <taxon>Tracheophyta</taxon>
        <taxon>Spermatophyta</taxon>
        <taxon>Magnoliopsida</taxon>
        <taxon>eudicotyledons</taxon>
        <taxon>Gunneridae</taxon>
        <taxon>Pentapetalae</taxon>
        <taxon>rosids</taxon>
        <taxon>fabids</taxon>
        <taxon>Fagales</taxon>
        <taxon>Betulaceae</taxon>
        <taxon>Carpinus</taxon>
    </lineage>
</organism>
<accession>A0A5N6L1F7</accession>
<keyword evidence="1 3" id="KW-0853">WD repeat</keyword>
<dbReference type="SUPFAM" id="SSF50978">
    <property type="entry name" value="WD40 repeat-like"/>
    <property type="match status" value="1"/>
</dbReference>
<feature type="compositionally biased region" description="Polar residues" evidence="4">
    <location>
        <begin position="90"/>
        <end position="100"/>
    </location>
</feature>
<dbReference type="EMBL" id="VIBQ01000059">
    <property type="protein sequence ID" value="KAB8542128.1"/>
    <property type="molecule type" value="Genomic_DNA"/>
</dbReference>
<evidence type="ECO:0000313" key="5">
    <source>
        <dbReference type="EMBL" id="KAB8542128.1"/>
    </source>
</evidence>
<name>A0A5N6L1F7_9ROSI</name>
<dbReference type="Proteomes" id="UP000327013">
    <property type="component" value="Unassembled WGS sequence"/>
</dbReference>
<dbReference type="SMART" id="SM00320">
    <property type="entry name" value="WD40"/>
    <property type="match status" value="3"/>
</dbReference>
<evidence type="ECO:0000256" key="2">
    <source>
        <dbReference type="ARBA" id="ARBA00022737"/>
    </source>
</evidence>
<dbReference type="Gene3D" id="2.130.10.10">
    <property type="entry name" value="YVTN repeat-like/Quinoprotein amine dehydrogenase"/>
    <property type="match status" value="1"/>
</dbReference>
<proteinExistence type="predicted"/>
<dbReference type="InterPro" id="IPR015943">
    <property type="entry name" value="WD40/YVTN_repeat-like_dom_sf"/>
</dbReference>
<reference evidence="5 6" key="1">
    <citation type="submission" date="2019-06" db="EMBL/GenBank/DDBJ databases">
        <title>A chromosomal-level reference genome of Carpinus fangiana (Coryloideae, Betulaceae).</title>
        <authorList>
            <person name="Yang X."/>
            <person name="Wang Z."/>
            <person name="Zhang L."/>
            <person name="Hao G."/>
            <person name="Liu J."/>
            <person name="Yang Y."/>
        </authorList>
    </citation>
    <scope>NUCLEOTIDE SEQUENCE [LARGE SCALE GENOMIC DNA]</scope>
    <source>
        <strain evidence="5">Cfa_2016G</strain>
        <tissue evidence="5">Leaf</tissue>
    </source>
</reference>
<dbReference type="AlphaFoldDB" id="A0A5N6L1F7"/>
<feature type="region of interest" description="Disordered" evidence="4">
    <location>
        <begin position="80"/>
        <end position="100"/>
    </location>
</feature>
<dbReference type="InterPro" id="IPR019775">
    <property type="entry name" value="WD40_repeat_CS"/>
</dbReference>
<evidence type="ECO:0000256" key="3">
    <source>
        <dbReference type="PROSITE-ProRule" id="PRU00221"/>
    </source>
</evidence>
<dbReference type="InterPro" id="IPR001680">
    <property type="entry name" value="WD40_rpt"/>
</dbReference>
<dbReference type="PROSITE" id="PS00678">
    <property type="entry name" value="WD_REPEATS_1"/>
    <property type="match status" value="1"/>
</dbReference>
<feature type="repeat" description="WD" evidence="3">
    <location>
        <begin position="218"/>
        <end position="259"/>
    </location>
</feature>